<organism evidence="7 8">
    <name type="scientific">Kouleothrix aurantiaca</name>
    <dbReference type="NCBI Taxonomy" id="186479"/>
    <lineage>
        <taxon>Bacteria</taxon>
        <taxon>Bacillati</taxon>
        <taxon>Chloroflexota</taxon>
        <taxon>Chloroflexia</taxon>
        <taxon>Chloroflexales</taxon>
        <taxon>Roseiflexineae</taxon>
        <taxon>Roseiflexaceae</taxon>
        <taxon>Kouleothrix</taxon>
    </lineage>
</organism>
<evidence type="ECO:0000313" key="7">
    <source>
        <dbReference type="EMBL" id="KPV50769.1"/>
    </source>
</evidence>
<evidence type="ECO:0000313" key="8">
    <source>
        <dbReference type="Proteomes" id="UP000050509"/>
    </source>
</evidence>
<evidence type="ECO:0000259" key="6">
    <source>
        <dbReference type="SMART" id="SM00872"/>
    </source>
</evidence>
<evidence type="ECO:0000256" key="3">
    <source>
        <dbReference type="ARBA" id="ARBA00022801"/>
    </source>
</evidence>
<dbReference type="FunFam" id="3.20.110.10:FF:000002">
    <property type="entry name" value="alpha-mannosidase 2C1 isoform X1"/>
    <property type="match status" value="1"/>
</dbReference>
<sequence>HWLRATFSVPEAWRGQSVHLALSWEGRDQASLEAIVALDGAVLSGLDTFHRTILLPPATHEGEHELLIRCYTPYAQPFGGLSLVLRDEPIFRLGQAMRAMLEAAPTFRDSDIAGHELLTRLNRAYNTLDLRAGWGSPQFAASAQAAWEGLQVGTLAGSQVDGAVSQPSNMQPSTMPTVIATGHAHLDVAWLWPLWRTRQKVAHTVANALHLMERYPDYHFSMSQPQVYAYLKEDDPALYARMKERIAEGRFEPVGMMWLEPDCNVTGGESLVRQLVQGARFFTEEFGRTSEIVWLPDVFGYSAALPQIMRGVGIACFMTTKISWNQFNRMPNDTFRWRGIDGSEVLTHFITASADPVRHPADAQFYTYVGRMSGGESFGLWNHYRQKAINHELLYSFGWGDGGGGPTEEMLEAAGALNALPGFPRIELGRVEGFFERLYGRVWDDPRLPTWSGELYLEYHRGTYTSQARAKHNNRQAELLVREAEWLNAWALSNGADNQQPALDAAWRTILLNQFHDILPGSSIWQVYADNNADHAEVQRIGQEVRDAATAALLAADHQDAAGASPSSVVVLNSLPWPRSEPVALPLADGAAVPEGAQAVENSDGTRALLLAATVPSYGYAGLTTDSRPQTTSATSPRSSLVVGRSSLENAELRLELDENGEIANLYDKSAGRELLVAGAPANQ</sequence>
<dbReference type="GO" id="GO:0046872">
    <property type="term" value="F:metal ion binding"/>
    <property type="evidence" value="ECO:0007669"/>
    <property type="project" value="UniProtKB-KW"/>
</dbReference>
<dbReference type="Pfam" id="PF09261">
    <property type="entry name" value="Alpha-mann_mid"/>
    <property type="match status" value="1"/>
</dbReference>
<dbReference type="GO" id="GO:0006013">
    <property type="term" value="P:mannose metabolic process"/>
    <property type="evidence" value="ECO:0007669"/>
    <property type="project" value="InterPro"/>
</dbReference>
<comment type="caution">
    <text evidence="7">The sequence shown here is derived from an EMBL/GenBank/DDBJ whole genome shotgun (WGS) entry which is preliminary data.</text>
</comment>
<dbReference type="SMART" id="SM00872">
    <property type="entry name" value="Alpha-mann_mid"/>
    <property type="match status" value="1"/>
</dbReference>
<dbReference type="Gene3D" id="3.20.110.10">
    <property type="entry name" value="Glycoside hydrolase 38, N terminal domain"/>
    <property type="match status" value="1"/>
</dbReference>
<dbReference type="Pfam" id="PF01074">
    <property type="entry name" value="Glyco_hydro_38N"/>
    <property type="match status" value="1"/>
</dbReference>
<feature type="non-terminal residue" evidence="7">
    <location>
        <position position="1"/>
    </location>
</feature>
<feature type="compositionally biased region" description="Polar residues" evidence="5">
    <location>
        <begin position="624"/>
        <end position="639"/>
    </location>
</feature>
<keyword evidence="8" id="KW-1185">Reference proteome</keyword>
<dbReference type="InterPro" id="IPR015341">
    <property type="entry name" value="Glyco_hydro_38_cen"/>
</dbReference>
<dbReference type="GO" id="GO:0030246">
    <property type="term" value="F:carbohydrate binding"/>
    <property type="evidence" value="ECO:0007669"/>
    <property type="project" value="InterPro"/>
</dbReference>
<gene>
    <name evidence="7" type="ORF">SE17_25010</name>
</gene>
<dbReference type="InterPro" id="IPR011013">
    <property type="entry name" value="Gal_mutarotase_sf_dom"/>
</dbReference>
<comment type="similarity">
    <text evidence="1">Belongs to the glycosyl hydrolase 38 family.</text>
</comment>
<reference evidence="7 8" key="1">
    <citation type="submission" date="2015-09" db="EMBL/GenBank/DDBJ databases">
        <title>Draft genome sequence of Kouleothrix aurantiaca JCM 19913.</title>
        <authorList>
            <person name="Hemp J."/>
        </authorList>
    </citation>
    <scope>NUCLEOTIDE SEQUENCE [LARGE SCALE GENOMIC DNA]</scope>
    <source>
        <strain evidence="7 8">COM-B</strain>
    </source>
</reference>
<dbReference type="SUPFAM" id="SSF88688">
    <property type="entry name" value="Families 57/38 glycoside transferase middle domain"/>
    <property type="match status" value="1"/>
</dbReference>
<dbReference type="PANTHER" id="PTHR46017">
    <property type="entry name" value="ALPHA-MANNOSIDASE 2C1"/>
    <property type="match status" value="1"/>
</dbReference>
<keyword evidence="4" id="KW-0326">Glycosidase</keyword>
<dbReference type="SUPFAM" id="SSF74650">
    <property type="entry name" value="Galactose mutarotase-like"/>
    <property type="match status" value="1"/>
</dbReference>
<dbReference type="Gene3D" id="1.20.1270.50">
    <property type="entry name" value="Glycoside hydrolase family 38, central domain"/>
    <property type="match status" value="1"/>
</dbReference>
<dbReference type="SUPFAM" id="SSF88713">
    <property type="entry name" value="Glycoside hydrolase/deacetylase"/>
    <property type="match status" value="1"/>
</dbReference>
<dbReference type="GO" id="GO:0009313">
    <property type="term" value="P:oligosaccharide catabolic process"/>
    <property type="evidence" value="ECO:0007669"/>
    <property type="project" value="TreeGrafter"/>
</dbReference>
<dbReference type="InterPro" id="IPR037094">
    <property type="entry name" value="Glyco_hydro_38_cen_sf"/>
</dbReference>
<evidence type="ECO:0000256" key="1">
    <source>
        <dbReference type="ARBA" id="ARBA00009792"/>
    </source>
</evidence>
<proteinExistence type="inferred from homology"/>
<dbReference type="EMBL" id="LJCR01001225">
    <property type="protein sequence ID" value="KPV50769.1"/>
    <property type="molecule type" value="Genomic_DNA"/>
</dbReference>
<evidence type="ECO:0000256" key="4">
    <source>
        <dbReference type="ARBA" id="ARBA00023295"/>
    </source>
</evidence>
<evidence type="ECO:0000256" key="5">
    <source>
        <dbReference type="SAM" id="MobiDB-lite"/>
    </source>
</evidence>
<dbReference type="InterPro" id="IPR000602">
    <property type="entry name" value="Glyco_hydro_38_N"/>
</dbReference>
<dbReference type="PATRIC" id="fig|186479.3.peg.1013"/>
<evidence type="ECO:0000256" key="2">
    <source>
        <dbReference type="ARBA" id="ARBA00022723"/>
    </source>
</evidence>
<feature type="domain" description="Glycoside hydrolase family 38 central" evidence="6">
    <location>
        <begin position="458"/>
        <end position="535"/>
    </location>
</feature>
<protein>
    <submittedName>
        <fullName evidence="7">Alpha-mannosidase</fullName>
    </submittedName>
</protein>
<dbReference type="Proteomes" id="UP000050509">
    <property type="component" value="Unassembled WGS sequence"/>
</dbReference>
<dbReference type="PANTHER" id="PTHR46017:SF1">
    <property type="entry name" value="ALPHA-MANNOSIDASE 2C1"/>
    <property type="match status" value="1"/>
</dbReference>
<dbReference type="GO" id="GO:0004559">
    <property type="term" value="F:alpha-mannosidase activity"/>
    <property type="evidence" value="ECO:0007669"/>
    <property type="project" value="InterPro"/>
</dbReference>
<dbReference type="InterPro" id="IPR011330">
    <property type="entry name" value="Glyco_hydro/deAcase_b/a-brl"/>
</dbReference>
<dbReference type="FunFam" id="1.20.1270.50:FF:000004">
    <property type="entry name" value="alpha-mannosidase 2C1 isoform X1"/>
    <property type="match status" value="1"/>
</dbReference>
<feature type="region of interest" description="Disordered" evidence="5">
    <location>
        <begin position="622"/>
        <end position="643"/>
    </location>
</feature>
<accession>A0A0P9FD51</accession>
<dbReference type="AlphaFoldDB" id="A0A0P9FD51"/>
<dbReference type="InterPro" id="IPR027291">
    <property type="entry name" value="Glyco_hydro_38_N_sf"/>
</dbReference>
<keyword evidence="3" id="KW-0378">Hydrolase</keyword>
<name>A0A0P9FD51_9CHLR</name>
<feature type="non-terminal residue" evidence="7">
    <location>
        <position position="684"/>
    </location>
</feature>
<dbReference type="CDD" id="cd10789">
    <property type="entry name" value="GH38N_AMII_ER_cytosolic"/>
    <property type="match status" value="1"/>
</dbReference>
<keyword evidence="2" id="KW-0479">Metal-binding</keyword>
<dbReference type="InterPro" id="IPR028995">
    <property type="entry name" value="Glyco_hydro_57/38_cen_sf"/>
</dbReference>